<dbReference type="SMART" id="SM00867">
    <property type="entry name" value="YceI"/>
    <property type="match status" value="1"/>
</dbReference>
<evidence type="ECO:0000256" key="14">
    <source>
        <dbReference type="SAM" id="Phobius"/>
    </source>
</evidence>
<feature type="transmembrane region" description="Helical" evidence="14">
    <location>
        <begin position="21"/>
        <end position="44"/>
    </location>
</feature>
<keyword evidence="6 14" id="KW-0812">Transmembrane</keyword>
<dbReference type="SUPFAM" id="SSF101874">
    <property type="entry name" value="YceI-like"/>
    <property type="match status" value="1"/>
</dbReference>
<evidence type="ECO:0000313" key="16">
    <source>
        <dbReference type="EMBL" id="RFC64104.1"/>
    </source>
</evidence>
<protein>
    <recommendedName>
        <fullName evidence="15">Lipid/polyisoprenoid-binding YceI-like domain-containing protein</fullName>
    </recommendedName>
</protein>
<sequence length="433" mass="46094">MSMAGEQAAWRAAYTRYTRGAVILHWTIAALILGNIAGGLLFSYDLLPDAVRFPVIQFHKTIGLLVLALSVARILWRVMNPPPAHAPVMARSERIAAHLVHILFYALMILVPLFGWLVVSASAARVPTYLFMIEALPWPSLPIREAVNETTREHLAAFFDFSHKWLALAFLGLLALHVAGAAKHHMRDKLPSFSRMGLGSGLARARSRPGAVPLALSGFALVLAIGLLAGQAETGASGQASAPDAQTAVMGESAGEAASGTTTTGDWTIEKSESRLGFETSFSGAPMEGTVSDYDADIVFSPDDLASARAEILIRTASIATANAFVAPQLQGPDGFASKDFPEARLVLDTFRQAGSEPNAFEADGQLTLRGKTHPVTLAFTFVPGEGDTARVAGSTTIDRTLYGIGVSNDPTGRDLAREVTVRFDLAARRTGS</sequence>
<feature type="transmembrane region" description="Helical" evidence="14">
    <location>
        <begin position="211"/>
        <end position="230"/>
    </location>
</feature>
<feature type="transmembrane region" description="Helical" evidence="14">
    <location>
        <begin position="96"/>
        <end position="119"/>
    </location>
</feature>
<name>A0A371X4Z2_9HYPH</name>
<accession>A0A371X4Z2</accession>
<dbReference type="InterPro" id="IPR007372">
    <property type="entry name" value="Lipid/polyisoprenoid-bd_YceI"/>
</dbReference>
<dbReference type="Gene3D" id="2.40.128.110">
    <property type="entry name" value="Lipid/polyisoprenoid-binding, YceI-like"/>
    <property type="match status" value="1"/>
</dbReference>
<dbReference type="RefSeq" id="WP_116682523.1">
    <property type="nucleotide sequence ID" value="NZ_QURL01000003.1"/>
</dbReference>
<keyword evidence="7" id="KW-0479">Metal-binding</keyword>
<keyword evidence="3" id="KW-0813">Transport</keyword>
<evidence type="ECO:0000256" key="4">
    <source>
        <dbReference type="ARBA" id="ARBA00022475"/>
    </source>
</evidence>
<keyword evidence="9 14" id="KW-1133">Transmembrane helix</keyword>
<dbReference type="SUPFAM" id="SSF81342">
    <property type="entry name" value="Transmembrane di-heme cytochromes"/>
    <property type="match status" value="1"/>
</dbReference>
<dbReference type="PANTHER" id="PTHR30529">
    <property type="entry name" value="CYTOCHROME B561"/>
    <property type="match status" value="1"/>
</dbReference>
<comment type="cofactor">
    <cofactor evidence="1">
        <name>heme b</name>
        <dbReference type="ChEBI" id="CHEBI:60344"/>
    </cofactor>
</comment>
<dbReference type="OrthoDB" id="1247465at2"/>
<comment type="similarity">
    <text evidence="12">Belongs to the cytochrome b561 family.</text>
</comment>
<evidence type="ECO:0000256" key="11">
    <source>
        <dbReference type="ARBA" id="ARBA00023136"/>
    </source>
</evidence>
<dbReference type="GO" id="GO:0046872">
    <property type="term" value="F:metal ion binding"/>
    <property type="evidence" value="ECO:0007669"/>
    <property type="project" value="UniProtKB-KW"/>
</dbReference>
<dbReference type="GO" id="GO:0020037">
    <property type="term" value="F:heme binding"/>
    <property type="evidence" value="ECO:0007669"/>
    <property type="project" value="TreeGrafter"/>
</dbReference>
<dbReference type="AlphaFoldDB" id="A0A371X4Z2"/>
<keyword evidence="11 14" id="KW-0472">Membrane</keyword>
<keyword evidence="17" id="KW-1185">Reference proteome</keyword>
<dbReference type="Pfam" id="PF01292">
    <property type="entry name" value="Ni_hydr_CYTB"/>
    <property type="match status" value="1"/>
</dbReference>
<dbReference type="Proteomes" id="UP000264310">
    <property type="component" value="Unassembled WGS sequence"/>
</dbReference>
<evidence type="ECO:0000256" key="1">
    <source>
        <dbReference type="ARBA" id="ARBA00001970"/>
    </source>
</evidence>
<dbReference type="InterPro" id="IPR052168">
    <property type="entry name" value="Cytochrome_b561_oxidase"/>
</dbReference>
<comment type="caution">
    <text evidence="16">The sequence shown here is derived from an EMBL/GenBank/DDBJ whole genome shotgun (WGS) entry which is preliminary data.</text>
</comment>
<organism evidence="16 17">
    <name type="scientific">Fulvimarina endophytica</name>
    <dbReference type="NCBI Taxonomy" id="2293836"/>
    <lineage>
        <taxon>Bacteria</taxon>
        <taxon>Pseudomonadati</taxon>
        <taxon>Pseudomonadota</taxon>
        <taxon>Alphaproteobacteria</taxon>
        <taxon>Hyphomicrobiales</taxon>
        <taxon>Aurantimonadaceae</taxon>
        <taxon>Fulvimarina</taxon>
    </lineage>
</organism>
<proteinExistence type="inferred from homology"/>
<dbReference type="Pfam" id="PF04264">
    <property type="entry name" value="YceI"/>
    <property type="match status" value="1"/>
</dbReference>
<evidence type="ECO:0000256" key="10">
    <source>
        <dbReference type="ARBA" id="ARBA00023004"/>
    </source>
</evidence>
<dbReference type="GO" id="GO:0022904">
    <property type="term" value="P:respiratory electron transport chain"/>
    <property type="evidence" value="ECO:0007669"/>
    <property type="project" value="InterPro"/>
</dbReference>
<comment type="subcellular location">
    <subcellularLocation>
        <location evidence="2">Cell membrane</location>
        <topology evidence="2">Multi-pass membrane protein</topology>
    </subcellularLocation>
</comment>
<evidence type="ECO:0000256" key="6">
    <source>
        <dbReference type="ARBA" id="ARBA00022692"/>
    </source>
</evidence>
<dbReference type="EMBL" id="QURL01000003">
    <property type="protein sequence ID" value="RFC64104.1"/>
    <property type="molecule type" value="Genomic_DNA"/>
</dbReference>
<evidence type="ECO:0000256" key="3">
    <source>
        <dbReference type="ARBA" id="ARBA00022448"/>
    </source>
</evidence>
<feature type="transmembrane region" description="Helical" evidence="14">
    <location>
        <begin position="56"/>
        <end position="76"/>
    </location>
</feature>
<evidence type="ECO:0000256" key="12">
    <source>
        <dbReference type="ARBA" id="ARBA00037975"/>
    </source>
</evidence>
<feature type="domain" description="Lipid/polyisoprenoid-binding YceI-like" evidence="15">
    <location>
        <begin position="266"/>
        <end position="429"/>
    </location>
</feature>
<dbReference type="InterPro" id="IPR011577">
    <property type="entry name" value="Cyt_b561_bac/Ni-Hgenase"/>
</dbReference>
<evidence type="ECO:0000256" key="13">
    <source>
        <dbReference type="SAM" id="MobiDB-lite"/>
    </source>
</evidence>
<keyword evidence="5" id="KW-0349">Heme</keyword>
<evidence type="ECO:0000313" key="17">
    <source>
        <dbReference type="Proteomes" id="UP000264310"/>
    </source>
</evidence>
<gene>
    <name evidence="16" type="ORF">DYI37_07000</name>
</gene>
<evidence type="ECO:0000256" key="2">
    <source>
        <dbReference type="ARBA" id="ARBA00004651"/>
    </source>
</evidence>
<evidence type="ECO:0000256" key="7">
    <source>
        <dbReference type="ARBA" id="ARBA00022723"/>
    </source>
</evidence>
<dbReference type="InterPro" id="IPR016174">
    <property type="entry name" value="Di-haem_cyt_TM"/>
</dbReference>
<evidence type="ECO:0000256" key="8">
    <source>
        <dbReference type="ARBA" id="ARBA00022982"/>
    </source>
</evidence>
<evidence type="ECO:0000256" key="9">
    <source>
        <dbReference type="ARBA" id="ARBA00022989"/>
    </source>
</evidence>
<dbReference type="PANTHER" id="PTHR30529:SF1">
    <property type="entry name" value="CYTOCHROME B561 HOMOLOG 2"/>
    <property type="match status" value="1"/>
</dbReference>
<feature type="compositionally biased region" description="Low complexity" evidence="13">
    <location>
        <begin position="251"/>
        <end position="265"/>
    </location>
</feature>
<keyword evidence="4" id="KW-1003">Cell membrane</keyword>
<keyword evidence="10" id="KW-0408">Iron</keyword>
<reference evidence="16 17" key="1">
    <citation type="submission" date="2018-08" db="EMBL/GenBank/DDBJ databases">
        <title>Fulvimarina sp. 85, whole genome shotgun sequence.</title>
        <authorList>
            <person name="Tuo L."/>
        </authorList>
    </citation>
    <scope>NUCLEOTIDE SEQUENCE [LARGE SCALE GENOMIC DNA]</scope>
    <source>
        <strain evidence="16 17">85</strain>
    </source>
</reference>
<feature type="region of interest" description="Disordered" evidence="13">
    <location>
        <begin position="236"/>
        <end position="270"/>
    </location>
</feature>
<dbReference type="InterPro" id="IPR036761">
    <property type="entry name" value="TTHA0802/YceI-like_sf"/>
</dbReference>
<dbReference type="GO" id="GO:0005886">
    <property type="term" value="C:plasma membrane"/>
    <property type="evidence" value="ECO:0007669"/>
    <property type="project" value="UniProtKB-SubCell"/>
</dbReference>
<keyword evidence="8" id="KW-0249">Electron transport</keyword>
<evidence type="ECO:0000256" key="5">
    <source>
        <dbReference type="ARBA" id="ARBA00022617"/>
    </source>
</evidence>
<dbReference type="GO" id="GO:0009055">
    <property type="term" value="F:electron transfer activity"/>
    <property type="evidence" value="ECO:0007669"/>
    <property type="project" value="InterPro"/>
</dbReference>
<feature type="transmembrane region" description="Helical" evidence="14">
    <location>
        <begin position="165"/>
        <end position="182"/>
    </location>
</feature>
<evidence type="ECO:0000259" key="15">
    <source>
        <dbReference type="SMART" id="SM00867"/>
    </source>
</evidence>